<dbReference type="EMBL" id="KC977570">
    <property type="protein sequence ID" value="AGO81902.2"/>
    <property type="molecule type" value="Genomic_DNA"/>
</dbReference>
<evidence type="ECO:0000313" key="1">
    <source>
        <dbReference type="EMBL" id="AGO81902.2"/>
    </source>
</evidence>
<dbReference type="KEGG" id="vg:16512655"/>
<organism evidence="1 2">
    <name type="scientific">Pandoravirus dulcis</name>
    <dbReference type="NCBI Taxonomy" id="1349409"/>
    <lineage>
        <taxon>Viruses</taxon>
        <taxon>Pandoravirus</taxon>
    </lineage>
</organism>
<evidence type="ECO:0000313" key="2">
    <source>
        <dbReference type="Proteomes" id="UP000201566"/>
    </source>
</evidence>
<dbReference type="GeneID" id="16512655"/>
<proteinExistence type="predicted"/>
<sequence length="235" mass="25003">MKHTTGTQENHERPVWAARFETVIAPDTPYVPRAHLMKDAACAAAASGLPADATAVVVLQIEGVRDDVRARGWPFVDRRLTLTVVADCPGPDESFVDRRLTLTVVADRPGQGVAGPAAVGTGAKPLGALGWRRVAWPVDEAAAWARQIGAEAETVMAKGDYDEGMWGARMAAYMVAMREHAKGRRPKPHRPAAFGPLPDGRPVVAGWLGAASMPEVSDALALHLGAWPHPCAVDT</sequence>
<gene>
    <name evidence="1" type="ORF">pdul_cds_26</name>
</gene>
<reference evidence="1 2" key="1">
    <citation type="journal article" date="2013" name="Science">
        <title>Pandoraviruses: amoeba viruses with genomes up to 2.5 Mb reaching that of parasitic eukaryotes.</title>
        <authorList>
            <person name="Philippe N."/>
            <person name="Legendre M."/>
            <person name="Doutre G."/>
            <person name="Coute Y."/>
            <person name="Poirot O."/>
            <person name="Lescot M."/>
            <person name="Arslan D."/>
            <person name="Seltzer V."/>
            <person name="Bertaux L."/>
            <person name="Bruley C."/>
            <person name="Garin J."/>
            <person name="Claverie J.M."/>
            <person name="Abergel C."/>
        </authorList>
    </citation>
    <scope>NUCLEOTIDE SEQUENCE [LARGE SCALE GENOMIC DNA]</scope>
    <source>
        <strain evidence="1">Melbourne</strain>
    </source>
</reference>
<name>S4VNS1_9VIRU</name>
<accession>S4VNS1</accession>
<dbReference type="RefSeq" id="YP_008318571.2">
    <property type="nucleotide sequence ID" value="NC_021858.1"/>
</dbReference>
<protein>
    <submittedName>
        <fullName evidence="1">Uncharacterized protein</fullName>
    </submittedName>
</protein>
<dbReference type="Proteomes" id="UP000201566">
    <property type="component" value="Segment"/>
</dbReference>